<evidence type="ECO:0000313" key="2">
    <source>
        <dbReference type="EMBL" id="PKQ28928.1"/>
    </source>
</evidence>
<dbReference type="SUPFAM" id="SSF143447">
    <property type="entry name" value="AMMECR1-like"/>
    <property type="match status" value="1"/>
</dbReference>
<name>A0A2N3G8H5_9ACTN</name>
<dbReference type="Proteomes" id="UP000233654">
    <property type="component" value="Unassembled WGS sequence"/>
</dbReference>
<dbReference type="Gene3D" id="3.30.700.20">
    <property type="entry name" value="Hypothetical protein ph0010, domain 1"/>
    <property type="match status" value="1"/>
</dbReference>
<reference evidence="2 3" key="1">
    <citation type="journal article" date="2017" name="ISME J.">
        <title>Potential for microbial H2 and metal transformations associated with novel bacteria and archaea in deep terrestrial subsurface sediments.</title>
        <authorList>
            <person name="Hernsdorf A.W."/>
            <person name="Amano Y."/>
            <person name="Miyakawa K."/>
            <person name="Ise K."/>
            <person name="Suzuki Y."/>
            <person name="Anantharaman K."/>
            <person name="Probst A."/>
            <person name="Burstein D."/>
            <person name="Thomas B.C."/>
            <person name="Banfield J.F."/>
        </authorList>
    </citation>
    <scope>NUCLEOTIDE SEQUENCE [LARGE SCALE GENOMIC DNA]</scope>
    <source>
        <strain evidence="2">HGW-Actinobacteria-3</strain>
    </source>
</reference>
<dbReference type="NCBIfam" id="TIGR04335">
    <property type="entry name" value="AmmeMemoSam_A"/>
    <property type="match status" value="1"/>
</dbReference>
<dbReference type="InterPro" id="IPR027623">
    <property type="entry name" value="AmmeMemoSam_A"/>
</dbReference>
<gene>
    <name evidence="2" type="primary">amrA</name>
    <name evidence="2" type="ORF">CVT63_00355</name>
</gene>
<dbReference type="Gene3D" id="3.30.1490.150">
    <property type="entry name" value="Hypothetical protein ph0010, domain 2"/>
    <property type="match status" value="1"/>
</dbReference>
<dbReference type="InterPro" id="IPR027485">
    <property type="entry name" value="AMMECR1_N"/>
</dbReference>
<dbReference type="PROSITE" id="PS51112">
    <property type="entry name" value="AMMECR1"/>
    <property type="match status" value="1"/>
</dbReference>
<feature type="domain" description="AMMECR1" evidence="1">
    <location>
        <begin position="6"/>
        <end position="175"/>
    </location>
</feature>
<accession>A0A2N3G8H5</accession>
<comment type="caution">
    <text evidence="2">The sequence shown here is derived from an EMBL/GenBank/DDBJ whole genome shotgun (WGS) entry which is preliminary data.</text>
</comment>
<dbReference type="InterPro" id="IPR036071">
    <property type="entry name" value="AMMECR1_dom_sf"/>
</dbReference>
<proteinExistence type="predicted"/>
<protein>
    <submittedName>
        <fullName evidence="2">AmmeMemoRadiSam system protein A</fullName>
    </submittedName>
</protein>
<organism evidence="2 3">
    <name type="scientific">Candidatus Anoxymicrobium japonicum</name>
    <dbReference type="NCBI Taxonomy" id="2013648"/>
    <lineage>
        <taxon>Bacteria</taxon>
        <taxon>Bacillati</taxon>
        <taxon>Actinomycetota</taxon>
        <taxon>Candidatus Geothermincolia</taxon>
        <taxon>Candidatus Geothermincolales</taxon>
        <taxon>Candidatus Anoxymicrobiaceae</taxon>
        <taxon>Candidatus Anoxymicrobium</taxon>
    </lineage>
</organism>
<dbReference type="EMBL" id="PHEX01000002">
    <property type="protein sequence ID" value="PKQ28928.1"/>
    <property type="molecule type" value="Genomic_DNA"/>
</dbReference>
<dbReference type="PANTHER" id="PTHR13016">
    <property type="entry name" value="AMMECR1 HOMOLOG"/>
    <property type="match status" value="1"/>
</dbReference>
<dbReference type="AlphaFoldDB" id="A0A2N3G8H5"/>
<evidence type="ECO:0000313" key="3">
    <source>
        <dbReference type="Proteomes" id="UP000233654"/>
    </source>
</evidence>
<dbReference type="InterPro" id="IPR002733">
    <property type="entry name" value="AMMECR1_domain"/>
</dbReference>
<sequence length="175" mass="19052">MTAPGEPQSEHAKLARKVVEACVRGEDLTDVENVALELKEKRAGVFVCIEKNGELRGCIGTIQPAARDIAEEIRNNAISSAKSDFRFGPVRPNELDRLTYSVDVLGEAEDIADMSHLDPKVYGVIVRSGNKSGLLLPDLEGVDTAEEQVRIAMMKAGISPGEPVALQRFTVTRHK</sequence>
<dbReference type="InterPro" id="IPR023473">
    <property type="entry name" value="AMMECR1"/>
</dbReference>
<evidence type="ECO:0000259" key="1">
    <source>
        <dbReference type="PROSITE" id="PS51112"/>
    </source>
</evidence>
<dbReference type="PANTHER" id="PTHR13016:SF0">
    <property type="entry name" value="AMME SYNDROME CANDIDATE GENE 1 PROTEIN"/>
    <property type="match status" value="1"/>
</dbReference>
<dbReference type="Pfam" id="PF01871">
    <property type="entry name" value="AMMECR1"/>
    <property type="match status" value="1"/>
</dbReference>